<sequence length="100" mass="10474">MPSPKTTIRSDSTVARSARPRSSSPATFAVPVVGEGHASRTNHSSRGSRGAGSTVVPPRSSHSERSHPVTSHTQGVKRGSLTGPSPVDRGRTVSKHRLIT</sequence>
<feature type="compositionally biased region" description="Low complexity" evidence="1">
    <location>
        <begin position="15"/>
        <end position="26"/>
    </location>
</feature>
<evidence type="ECO:0000313" key="2">
    <source>
        <dbReference type="EMBL" id="QTD95869.1"/>
    </source>
</evidence>
<dbReference type="EMBL" id="CP071839">
    <property type="protein sequence ID" value="QTD95869.1"/>
    <property type="molecule type" value="Genomic_DNA"/>
</dbReference>
<proteinExistence type="predicted"/>
<gene>
    <name evidence="2" type="ORF">S1361_00860</name>
</gene>
<evidence type="ECO:0000313" key="3">
    <source>
        <dbReference type="Proteomes" id="UP000663908"/>
    </source>
</evidence>
<accession>A0ABX7THF8</accession>
<keyword evidence="3" id="KW-1185">Reference proteome</keyword>
<reference evidence="2 3" key="1">
    <citation type="submission" date="2021-03" db="EMBL/GenBank/DDBJ databases">
        <title>Complete genome sequence of Streptomyces cyanogenus S136, producer of anticancer angucycline landomycin A.</title>
        <authorList>
            <person name="Hrab P."/>
            <person name="Ruckert C."/>
            <person name="Busche T."/>
            <person name="Ostash I."/>
            <person name="Kalinowski J."/>
            <person name="Fedorenko V."/>
            <person name="Yushchuk O."/>
            <person name="Ostash B."/>
        </authorList>
    </citation>
    <scope>NUCLEOTIDE SEQUENCE [LARGE SCALE GENOMIC DNA]</scope>
    <source>
        <strain evidence="2 3">S136</strain>
    </source>
</reference>
<evidence type="ECO:0000256" key="1">
    <source>
        <dbReference type="SAM" id="MobiDB-lite"/>
    </source>
</evidence>
<feature type="compositionally biased region" description="Polar residues" evidence="1">
    <location>
        <begin position="1"/>
        <end position="14"/>
    </location>
</feature>
<dbReference type="Proteomes" id="UP000663908">
    <property type="component" value="Chromosome"/>
</dbReference>
<organism evidence="2 3">
    <name type="scientific">Streptomyces cyanogenus</name>
    <dbReference type="NCBI Taxonomy" id="80860"/>
    <lineage>
        <taxon>Bacteria</taxon>
        <taxon>Bacillati</taxon>
        <taxon>Actinomycetota</taxon>
        <taxon>Actinomycetes</taxon>
        <taxon>Kitasatosporales</taxon>
        <taxon>Streptomycetaceae</taxon>
        <taxon>Streptomyces</taxon>
    </lineage>
</organism>
<protein>
    <submittedName>
        <fullName evidence="2">Uncharacterized protein</fullName>
    </submittedName>
</protein>
<feature type="region of interest" description="Disordered" evidence="1">
    <location>
        <begin position="1"/>
        <end position="100"/>
    </location>
</feature>
<name>A0ABX7THF8_STRCY</name>